<organism evidence="2 3">
    <name type="scientific">Zingiber officinale</name>
    <name type="common">Ginger</name>
    <name type="synonym">Amomum zingiber</name>
    <dbReference type="NCBI Taxonomy" id="94328"/>
    <lineage>
        <taxon>Eukaryota</taxon>
        <taxon>Viridiplantae</taxon>
        <taxon>Streptophyta</taxon>
        <taxon>Embryophyta</taxon>
        <taxon>Tracheophyta</taxon>
        <taxon>Spermatophyta</taxon>
        <taxon>Magnoliopsida</taxon>
        <taxon>Liliopsida</taxon>
        <taxon>Zingiberales</taxon>
        <taxon>Zingiberaceae</taxon>
        <taxon>Zingiber</taxon>
    </lineage>
</organism>
<dbReference type="EMBL" id="JACMSC010000002">
    <property type="protein sequence ID" value="KAG6530969.1"/>
    <property type="molecule type" value="Genomic_DNA"/>
</dbReference>
<evidence type="ECO:0000313" key="2">
    <source>
        <dbReference type="EMBL" id="KAG6530969.1"/>
    </source>
</evidence>
<feature type="compositionally biased region" description="Basic residues" evidence="1">
    <location>
        <begin position="367"/>
        <end position="376"/>
    </location>
</feature>
<feature type="region of interest" description="Disordered" evidence="1">
    <location>
        <begin position="364"/>
        <end position="383"/>
    </location>
</feature>
<dbReference type="PANTHER" id="PTHR33356">
    <property type="entry name" value="TIP41-LIKE PROTEIN"/>
    <property type="match status" value="1"/>
</dbReference>
<feature type="compositionally biased region" description="Low complexity" evidence="1">
    <location>
        <begin position="125"/>
        <end position="136"/>
    </location>
</feature>
<feature type="compositionally biased region" description="Polar residues" evidence="1">
    <location>
        <begin position="113"/>
        <end position="124"/>
    </location>
</feature>
<proteinExistence type="predicted"/>
<feature type="region of interest" description="Disordered" evidence="1">
    <location>
        <begin position="113"/>
        <end position="145"/>
    </location>
</feature>
<keyword evidence="3" id="KW-1185">Reference proteome</keyword>
<comment type="caution">
    <text evidence="2">The sequence shown here is derived from an EMBL/GenBank/DDBJ whole genome shotgun (WGS) entry which is preliminary data.</text>
</comment>
<gene>
    <name evidence="2" type="ORF">ZIOFF_004739</name>
</gene>
<evidence type="ECO:0000256" key="1">
    <source>
        <dbReference type="SAM" id="MobiDB-lite"/>
    </source>
</evidence>
<dbReference type="AlphaFoldDB" id="A0A8J5LR80"/>
<name>A0A8J5LR80_ZINOF</name>
<protein>
    <submittedName>
        <fullName evidence="2">Uncharacterized protein</fullName>
    </submittedName>
</protein>
<accession>A0A8J5LR80</accession>
<sequence length="408" mass="43962">MAKLFEDAEFWLPAEILGDDEFFLGNRAGDGNPAGLPAVSLRRELPFGFAASLDSPVESVTDEEENYVAGLTKQMAHYFLQDDDKEVEVEVSAGAADNSRAMSGSPQSTLCAWAASSNKGSPNGPSLVSSPPTLSPLKERGKAENPRDMLHEAAGQVMRLRLDELGRQESLYHRGILGAHRTSPTASAPKKVDAGFLSPNPVLSQQQLQAARFYHLKRQLAIKQQLSAAAWVKQAKLKPSAGCGRYCETPYCRPLDLPASAWPPLRKPPPAQTHPPLASPGTGMRAVFLHTAGARKESAGTGVFLPRTAVHQLEPKKKTGCSTVLVPDRVVRALNLNFDEFAAQPRCSGGFVLSHETLIGRSNVVPSHHKKPHHRLSTQPPTGLAAYPASAAAVATVHETGLPQEWTY</sequence>
<evidence type="ECO:0000313" key="3">
    <source>
        <dbReference type="Proteomes" id="UP000734854"/>
    </source>
</evidence>
<dbReference type="Proteomes" id="UP000734854">
    <property type="component" value="Unassembled WGS sequence"/>
</dbReference>
<reference evidence="2 3" key="1">
    <citation type="submission" date="2020-08" db="EMBL/GenBank/DDBJ databases">
        <title>Plant Genome Project.</title>
        <authorList>
            <person name="Zhang R.-G."/>
        </authorList>
    </citation>
    <scope>NUCLEOTIDE SEQUENCE [LARGE SCALE GENOMIC DNA]</scope>
    <source>
        <tissue evidence="2">Rhizome</tissue>
    </source>
</reference>
<dbReference type="PANTHER" id="PTHR33356:SF5">
    <property type="entry name" value="TIP41-LIKE PROTEIN"/>
    <property type="match status" value="1"/>
</dbReference>
<dbReference type="OrthoDB" id="747893at2759"/>